<evidence type="ECO:0008006" key="4">
    <source>
        <dbReference type="Google" id="ProtNLM"/>
    </source>
</evidence>
<evidence type="ECO:0000313" key="2">
    <source>
        <dbReference type="EMBL" id="QNG78623.1"/>
    </source>
</evidence>
<name>A0AAX1IGP8_STEMA</name>
<evidence type="ECO:0000313" key="3">
    <source>
        <dbReference type="Proteomes" id="UP000515598"/>
    </source>
</evidence>
<dbReference type="Proteomes" id="UP000515598">
    <property type="component" value="Chromosome"/>
</dbReference>
<dbReference type="RefSeq" id="WP_229298517.1">
    <property type="nucleotide sequence ID" value="NZ_BKBG02000001.1"/>
</dbReference>
<feature type="region of interest" description="Disordered" evidence="1">
    <location>
        <begin position="1"/>
        <end position="20"/>
    </location>
</feature>
<dbReference type="GO" id="GO:0003677">
    <property type="term" value="F:DNA binding"/>
    <property type="evidence" value="ECO:0007669"/>
    <property type="project" value="InterPro"/>
</dbReference>
<feature type="compositionally biased region" description="Polar residues" evidence="1">
    <location>
        <begin position="1"/>
        <end position="11"/>
    </location>
</feature>
<protein>
    <recommendedName>
        <fullName evidence="4">Adenine methyltransferase</fullName>
    </recommendedName>
</protein>
<dbReference type="GO" id="GO:0009007">
    <property type="term" value="F:site-specific DNA-methyltransferase (adenine-specific) activity"/>
    <property type="evidence" value="ECO:0007669"/>
    <property type="project" value="InterPro"/>
</dbReference>
<dbReference type="AlphaFoldDB" id="A0AAX1IGP8"/>
<evidence type="ECO:0000256" key="1">
    <source>
        <dbReference type="SAM" id="MobiDB-lite"/>
    </source>
</evidence>
<gene>
    <name evidence="2" type="ORF">GPNADHDJ_02841</name>
</gene>
<dbReference type="EMBL" id="CP060025">
    <property type="protein sequence ID" value="QNG78623.1"/>
    <property type="molecule type" value="Genomic_DNA"/>
</dbReference>
<reference evidence="2 3" key="1">
    <citation type="submission" date="2020-08" db="EMBL/GenBank/DDBJ databases">
        <title>Phenotypic and transcriptomic analysis of seven clinical Stenotrophomonas maltophilia isolates identify a small set of shared and commonly regulated genes involved in biofilm lifestyle.</title>
        <authorList>
            <person name="Alio I."/>
            <person name="Gudzuhn M."/>
            <person name="Streit W."/>
        </authorList>
    </citation>
    <scope>NUCLEOTIDE SEQUENCE [LARGE SCALE GENOMIC DNA]</scope>
    <source>
        <strain evidence="2 3">UHH_SKK55</strain>
    </source>
</reference>
<dbReference type="Pfam" id="PF05869">
    <property type="entry name" value="Dam"/>
    <property type="match status" value="1"/>
</dbReference>
<organism evidence="2 3">
    <name type="scientific">Stenotrophomonas maltophilia</name>
    <name type="common">Pseudomonas maltophilia</name>
    <name type="synonym">Xanthomonas maltophilia</name>
    <dbReference type="NCBI Taxonomy" id="40324"/>
    <lineage>
        <taxon>Bacteria</taxon>
        <taxon>Pseudomonadati</taxon>
        <taxon>Pseudomonadota</taxon>
        <taxon>Gammaproteobacteria</taxon>
        <taxon>Lysobacterales</taxon>
        <taxon>Lysobacteraceae</taxon>
        <taxon>Stenotrophomonas</taxon>
        <taxon>Stenotrophomonas maltophilia group</taxon>
    </lineage>
</organism>
<sequence length="229" mass="25026">MNILSASSDPNNLFMPKERKTTSIPRTKKLAAATVGFDRLPQFETTTTWLTPPEHIWGSPREGFTGLGPFDLDPATPENGMPWPTAARMLKPSDDGLASEWPADAFVFMNPPFGRGQEAWMEKMANHPGGGIALVFARTETRWFQSFVLNHPDVSAVVFQEGRLKFHRANGDVGDAPPAGPAWIAYGEEGARRLKRAVREGQIRGCFLELDFARVSSGVGADVGAANDE</sequence>
<proteinExistence type="predicted"/>
<dbReference type="InterPro" id="IPR008593">
    <property type="entry name" value="Dam_MeTrfase"/>
</dbReference>
<accession>A0AAX1IGP8</accession>
<dbReference type="GO" id="GO:0009307">
    <property type="term" value="P:DNA restriction-modification system"/>
    <property type="evidence" value="ECO:0007669"/>
    <property type="project" value="InterPro"/>
</dbReference>